<evidence type="ECO:0000313" key="3">
    <source>
        <dbReference type="Proteomes" id="UP000233837"/>
    </source>
</evidence>
<organism evidence="2 3">
    <name type="scientific">Dendrobium catenatum</name>
    <dbReference type="NCBI Taxonomy" id="906689"/>
    <lineage>
        <taxon>Eukaryota</taxon>
        <taxon>Viridiplantae</taxon>
        <taxon>Streptophyta</taxon>
        <taxon>Embryophyta</taxon>
        <taxon>Tracheophyta</taxon>
        <taxon>Spermatophyta</taxon>
        <taxon>Magnoliopsida</taxon>
        <taxon>Liliopsida</taxon>
        <taxon>Asparagales</taxon>
        <taxon>Orchidaceae</taxon>
        <taxon>Epidendroideae</taxon>
        <taxon>Malaxideae</taxon>
        <taxon>Dendrobiinae</taxon>
        <taxon>Dendrobium</taxon>
    </lineage>
</organism>
<proteinExistence type="predicted"/>
<accession>A0A2I0W676</accession>
<keyword evidence="3" id="KW-1185">Reference proteome</keyword>
<dbReference type="STRING" id="906689.A0A2I0W676"/>
<evidence type="ECO:0000256" key="1">
    <source>
        <dbReference type="SAM" id="MobiDB-lite"/>
    </source>
</evidence>
<protein>
    <submittedName>
        <fullName evidence="2">Uncharacterized protein</fullName>
    </submittedName>
</protein>
<dbReference type="AlphaFoldDB" id="A0A2I0W676"/>
<gene>
    <name evidence="2" type="ORF">MA16_Dca014786</name>
</gene>
<feature type="region of interest" description="Disordered" evidence="1">
    <location>
        <begin position="756"/>
        <end position="776"/>
    </location>
</feature>
<dbReference type="OrthoDB" id="611606at2759"/>
<dbReference type="EMBL" id="KZ502884">
    <property type="protein sequence ID" value="PKU71161.1"/>
    <property type="molecule type" value="Genomic_DNA"/>
</dbReference>
<dbReference type="PANTHER" id="PTHR34962:SF1">
    <property type="entry name" value="EMBRYO DEFECTIVE 1703-RELATED"/>
    <property type="match status" value="1"/>
</dbReference>
<feature type="region of interest" description="Disordered" evidence="1">
    <location>
        <begin position="433"/>
        <end position="476"/>
    </location>
</feature>
<reference evidence="2 3" key="1">
    <citation type="journal article" date="2016" name="Sci. Rep.">
        <title>The Dendrobium catenatum Lindl. genome sequence provides insights into polysaccharide synthase, floral development and adaptive evolution.</title>
        <authorList>
            <person name="Zhang G.Q."/>
            <person name="Xu Q."/>
            <person name="Bian C."/>
            <person name="Tsai W.C."/>
            <person name="Yeh C.M."/>
            <person name="Liu K.W."/>
            <person name="Yoshida K."/>
            <person name="Zhang L.S."/>
            <person name="Chang S.B."/>
            <person name="Chen F."/>
            <person name="Shi Y."/>
            <person name="Su Y.Y."/>
            <person name="Zhang Y.Q."/>
            <person name="Chen L.J."/>
            <person name="Yin Y."/>
            <person name="Lin M."/>
            <person name="Huang H."/>
            <person name="Deng H."/>
            <person name="Wang Z.W."/>
            <person name="Zhu S.L."/>
            <person name="Zhao X."/>
            <person name="Deng C."/>
            <person name="Niu S.C."/>
            <person name="Huang J."/>
            <person name="Wang M."/>
            <person name="Liu G.H."/>
            <person name="Yang H.J."/>
            <person name="Xiao X.J."/>
            <person name="Hsiao Y.Y."/>
            <person name="Wu W.L."/>
            <person name="Chen Y.Y."/>
            <person name="Mitsuda N."/>
            <person name="Ohme-Takagi M."/>
            <person name="Luo Y.B."/>
            <person name="Van de Peer Y."/>
            <person name="Liu Z.J."/>
        </authorList>
    </citation>
    <scope>NUCLEOTIDE SEQUENCE [LARGE SCALE GENOMIC DNA]</scope>
    <source>
        <tissue evidence="2">The whole plant</tissue>
    </source>
</reference>
<name>A0A2I0W676_9ASPA</name>
<reference evidence="2 3" key="2">
    <citation type="journal article" date="2017" name="Nature">
        <title>The Apostasia genome and the evolution of orchids.</title>
        <authorList>
            <person name="Zhang G.Q."/>
            <person name="Liu K.W."/>
            <person name="Li Z."/>
            <person name="Lohaus R."/>
            <person name="Hsiao Y.Y."/>
            <person name="Niu S.C."/>
            <person name="Wang J.Y."/>
            <person name="Lin Y.C."/>
            <person name="Xu Q."/>
            <person name="Chen L.J."/>
            <person name="Yoshida K."/>
            <person name="Fujiwara S."/>
            <person name="Wang Z.W."/>
            <person name="Zhang Y.Q."/>
            <person name="Mitsuda N."/>
            <person name="Wang M."/>
            <person name="Liu G.H."/>
            <person name="Pecoraro L."/>
            <person name="Huang H.X."/>
            <person name="Xiao X.J."/>
            <person name="Lin M."/>
            <person name="Wu X.Y."/>
            <person name="Wu W.L."/>
            <person name="Chen Y.Y."/>
            <person name="Chang S.B."/>
            <person name="Sakamoto S."/>
            <person name="Ohme-Takagi M."/>
            <person name="Yagi M."/>
            <person name="Zeng S.J."/>
            <person name="Shen C.Y."/>
            <person name="Yeh C.M."/>
            <person name="Luo Y.B."/>
            <person name="Tsai W.C."/>
            <person name="Van de Peer Y."/>
            <person name="Liu Z.J."/>
        </authorList>
    </citation>
    <scope>NUCLEOTIDE SEQUENCE [LARGE SCALE GENOMIC DNA]</scope>
    <source>
        <tissue evidence="2">The whole plant</tissue>
    </source>
</reference>
<evidence type="ECO:0000313" key="2">
    <source>
        <dbReference type="EMBL" id="PKU71161.1"/>
    </source>
</evidence>
<sequence>MNASHASLAKPTTFFSNGCFPSRCSTFPTQFSRKPADKLMDYSVPFLKLPSWGSFAYRRRIKIQVYSQFRRPPRRRNSLREKLIPRQEQVLLFPEVSSTEYKSEDLGVRDHLSDARSLGIDFDIEKESERAEDSKKFEFSGNSSLWDKLDNWVGRYNEDSEFWGIGAGPIFTIFQSCDGNVTHVSVNEDEILKRHRIRAWSLEENEEGGELKDVNSKISIARLIAKEIEVGAYQMPRNSSIARFVEEGKKSSLVGLFHAFSSQRESLIRIFPRIGFMVLCCFCVLGAVRKLFVGYNDAEPTREELEMLRRKKKSRMEREGLQRGSVQVLQNSDEFPVISGTVPQLDRDELMKNIMQAKKSRDSLVLSNPSGFFATEQQDFDKKVREIRDMVRQVREVEHKNQPSNNNIDEKDELSSIIFDNEIQTEGVENLAHHKAQSAKESVLRDDPAKTCSHSDQEKTCSHSDQEDNTMKTHSEDMSISMGDFSKGELLNNFGTCRDNNVVDTEGRETSILKNSQGLPVGTNMSDPGAPDTVTLSNKQEVDMNKVDNNSVRGKQTIKGSSVISTNQNGKAKIITSLKEAKEYLSSKCRIHKGSVQLEQPIHLKGTSEVLSNCADSSDGNRMRGTAEASGFAPEISADKNAFSLPQRSLGNIVSDLKLHESYDEFNNSSSETEDIIKTNTRFQNGESKGGTQEVLTVDGVVDLDDLQMGHNAGIINPSNDCITSGGKNHNVSGHFDPVADNLSCDVSKAEDALNDLSSKESIPSNSGNSNCLDENLPKSSGKSWIEENFQQFDSVINEIGHGFKDNYMLAKVKAQENTFSGSDISKLSMWGEDEELEWMKDDNLREIVFQVRENELAGRDPFHLMDADDQKAFFHGLERKAEKANEKLAGVHEWMHSKIENLDYGADGISLDDPLDKIIPRWKGPPVDEDPEFLKKFTNMGILDDVLGDKPENLQKSQKLANSDGVSPNSPVNDRVILSQNGTSTAPKSLIECSDGSNRPGKKNLKEQWEHTKKWSQGFLEVYNSETDPEVKSILKDMGKDLDRWITEKERKDVADLMTRIPKRKRRFIEKKVNKIKREVEKYGAQAVVSKYKEYAAEKEEDYLWWLDLKFVLCIELYSVEDDVPRVGFYSLEMAEDLELNPKQFHVIAFEDPGDSKNFCHIVQAQMDMLGSGKAFVVARPPKDAFREAKANGFSITVIRKGEVKLNVDQTLEEVEEDLKEVGGKIYHDKIMNERGVNIRSLMKGVIAANKSNRRHGIISNHPKE</sequence>
<feature type="compositionally biased region" description="Basic and acidic residues" evidence="1">
    <location>
        <begin position="442"/>
        <end position="476"/>
    </location>
</feature>
<dbReference type="Proteomes" id="UP000233837">
    <property type="component" value="Unassembled WGS sequence"/>
</dbReference>
<dbReference type="PANTHER" id="PTHR34962">
    <property type="entry name" value="EMBRYO DEFECTIVE 1703-RELATED"/>
    <property type="match status" value="1"/>
</dbReference>